<dbReference type="PANTHER" id="PTHR36578:SF2">
    <property type="entry name" value="PA14 DOMAIN-CONTAINING PROTEIN"/>
    <property type="match status" value="1"/>
</dbReference>
<comment type="caution">
    <text evidence="2">The sequence shown here is derived from an EMBL/GenBank/DDBJ whole genome shotgun (WGS) entry which is preliminary data.</text>
</comment>
<dbReference type="Gene3D" id="2.60.120.260">
    <property type="entry name" value="Galactose-binding domain-like"/>
    <property type="match status" value="1"/>
</dbReference>
<dbReference type="PANTHER" id="PTHR36578">
    <property type="entry name" value="CHROMOSOME 15, WHOLE GENOME SHOTGUN SEQUENCE"/>
    <property type="match status" value="1"/>
</dbReference>
<gene>
    <name evidence="2" type="ORF">PG997_014920</name>
</gene>
<keyword evidence="3" id="KW-1185">Reference proteome</keyword>
<keyword evidence="1" id="KW-0732">Signal</keyword>
<feature type="signal peptide" evidence="1">
    <location>
        <begin position="1"/>
        <end position="17"/>
    </location>
</feature>
<feature type="chain" id="PRO_5045640180" description="Apple domain-containing protein" evidence="1">
    <location>
        <begin position="18"/>
        <end position="503"/>
    </location>
</feature>
<organism evidence="2 3">
    <name type="scientific">Apiospora hydei</name>
    <dbReference type="NCBI Taxonomy" id="1337664"/>
    <lineage>
        <taxon>Eukaryota</taxon>
        <taxon>Fungi</taxon>
        <taxon>Dikarya</taxon>
        <taxon>Ascomycota</taxon>
        <taxon>Pezizomycotina</taxon>
        <taxon>Sordariomycetes</taxon>
        <taxon>Xylariomycetidae</taxon>
        <taxon>Amphisphaeriales</taxon>
        <taxon>Apiosporaceae</taxon>
        <taxon>Apiospora</taxon>
    </lineage>
</organism>
<dbReference type="EMBL" id="JAQQWN010000010">
    <property type="protein sequence ID" value="KAK8062823.1"/>
    <property type="molecule type" value="Genomic_DNA"/>
</dbReference>
<name>A0ABR1UYG8_9PEZI</name>
<reference evidence="2 3" key="1">
    <citation type="submission" date="2023-01" db="EMBL/GenBank/DDBJ databases">
        <title>Analysis of 21 Apiospora genomes using comparative genomics revels a genus with tremendous synthesis potential of carbohydrate active enzymes and secondary metabolites.</title>
        <authorList>
            <person name="Sorensen T."/>
        </authorList>
    </citation>
    <scope>NUCLEOTIDE SEQUENCE [LARGE SCALE GENOMIC DNA]</scope>
    <source>
        <strain evidence="2 3">CBS 114990</strain>
    </source>
</reference>
<accession>A0ABR1UYG8</accession>
<evidence type="ECO:0008006" key="4">
    <source>
        <dbReference type="Google" id="ProtNLM"/>
    </source>
</evidence>
<sequence length="503" mass="53062">MAKRYVLLLASALCVRGQGIDFDALDALNAETNGPHYNQLEGPFVAAAALPGYSDSLSLGNIAIEVPTCGSADTYLGVRIFTSGQFNTTRCLEACSGVGACQFVNVYNLRENSNLVGQFCALYSRAWDASYAYNVGQYRGNSLFTISDSYAFANLLRPATPAQCPDEECKREIVKCFNNGPAQASAYCSQLTPFTTTVATTTPTSTTSIATTVIVATQRTTQTITVTATQTVPSSTTTVSGYYTGNAQQAKRAPSSSSSIVVATPSCIATTNYPPDRITSACSCIGVPAKTVRVTQTAAAMTTTNTNTVRATTTVTVATTSVTTTVTVTGGVATATLPAATPSPLDFEAADQSGTWTWATNNPQGWDLGVVSTPDRTNQPTRAFRVVDSQYLGFAVLTSVQGFNLQPGATYQLSLLVQTTVLDAGNTASRIYLSMFSSTGNCGAAFNPISGGVPAGNGWYRFSFNFVVVQQQDTNCKIGVTYTRNQGTATHYVDNFSVAKISN</sequence>
<evidence type="ECO:0000313" key="2">
    <source>
        <dbReference type="EMBL" id="KAK8062823.1"/>
    </source>
</evidence>
<protein>
    <recommendedName>
        <fullName evidence="4">Apple domain-containing protein</fullName>
    </recommendedName>
</protein>
<dbReference type="RefSeq" id="XP_066661422.1">
    <property type="nucleotide sequence ID" value="XM_066819234.1"/>
</dbReference>
<dbReference type="Proteomes" id="UP001433268">
    <property type="component" value="Unassembled WGS sequence"/>
</dbReference>
<proteinExistence type="predicted"/>
<evidence type="ECO:0000256" key="1">
    <source>
        <dbReference type="SAM" id="SignalP"/>
    </source>
</evidence>
<dbReference type="GeneID" id="92052294"/>
<evidence type="ECO:0000313" key="3">
    <source>
        <dbReference type="Proteomes" id="UP001433268"/>
    </source>
</evidence>